<proteinExistence type="predicted"/>
<dbReference type="AlphaFoldDB" id="A0A2N9H6B1"/>
<evidence type="ECO:0000256" key="1">
    <source>
        <dbReference type="SAM" id="Phobius"/>
    </source>
</evidence>
<keyword evidence="1" id="KW-0472">Membrane</keyword>
<feature type="transmembrane region" description="Helical" evidence="1">
    <location>
        <begin position="39"/>
        <end position="58"/>
    </location>
</feature>
<reference evidence="2" key="1">
    <citation type="submission" date="2018-02" db="EMBL/GenBank/DDBJ databases">
        <authorList>
            <person name="Cohen D.B."/>
            <person name="Kent A.D."/>
        </authorList>
    </citation>
    <scope>NUCLEOTIDE SEQUENCE</scope>
</reference>
<sequence length="73" mass="8548">MDQWLELELRSPPLTTDGTHHRHRWWRFLVRPFASLSPFLFFFFPLFSLTLSLTASMASPPLSNSRLTLTLTL</sequence>
<dbReference type="EMBL" id="OIVN01002913">
    <property type="protein sequence ID" value="SPD07445.1"/>
    <property type="molecule type" value="Genomic_DNA"/>
</dbReference>
<name>A0A2N9H6B1_FAGSY</name>
<gene>
    <name evidence="2" type="ORF">FSB_LOCUS35327</name>
</gene>
<evidence type="ECO:0000313" key="2">
    <source>
        <dbReference type="EMBL" id="SPD07445.1"/>
    </source>
</evidence>
<organism evidence="2">
    <name type="scientific">Fagus sylvatica</name>
    <name type="common">Beechnut</name>
    <dbReference type="NCBI Taxonomy" id="28930"/>
    <lineage>
        <taxon>Eukaryota</taxon>
        <taxon>Viridiplantae</taxon>
        <taxon>Streptophyta</taxon>
        <taxon>Embryophyta</taxon>
        <taxon>Tracheophyta</taxon>
        <taxon>Spermatophyta</taxon>
        <taxon>Magnoliopsida</taxon>
        <taxon>eudicotyledons</taxon>
        <taxon>Gunneridae</taxon>
        <taxon>Pentapetalae</taxon>
        <taxon>rosids</taxon>
        <taxon>fabids</taxon>
        <taxon>Fagales</taxon>
        <taxon>Fagaceae</taxon>
        <taxon>Fagus</taxon>
    </lineage>
</organism>
<accession>A0A2N9H6B1</accession>
<protein>
    <submittedName>
        <fullName evidence="2">Uncharacterized protein</fullName>
    </submittedName>
</protein>
<keyword evidence="1" id="KW-1133">Transmembrane helix</keyword>
<keyword evidence="1" id="KW-0812">Transmembrane</keyword>